<organism evidence="6 7">
    <name type="scientific">Chanos chanos</name>
    <name type="common">Milkfish</name>
    <name type="synonym">Mugil chanos</name>
    <dbReference type="NCBI Taxonomy" id="29144"/>
    <lineage>
        <taxon>Eukaryota</taxon>
        <taxon>Metazoa</taxon>
        <taxon>Chordata</taxon>
        <taxon>Craniata</taxon>
        <taxon>Vertebrata</taxon>
        <taxon>Euteleostomi</taxon>
        <taxon>Actinopterygii</taxon>
        <taxon>Neopterygii</taxon>
        <taxon>Teleostei</taxon>
        <taxon>Ostariophysi</taxon>
        <taxon>Gonorynchiformes</taxon>
        <taxon>Chanidae</taxon>
        <taxon>Chanos</taxon>
    </lineage>
</organism>
<gene>
    <name evidence="7" type="primary">eloal</name>
</gene>
<dbReference type="Gene3D" id="6.10.250.3180">
    <property type="match status" value="1"/>
</dbReference>
<dbReference type="InParanoid" id="A0A6J2VA92"/>
<evidence type="ECO:0000259" key="5">
    <source>
        <dbReference type="PROSITE" id="PS51319"/>
    </source>
</evidence>
<feature type="compositionally biased region" description="Polar residues" evidence="4">
    <location>
        <begin position="140"/>
        <end position="150"/>
    </location>
</feature>
<dbReference type="GeneID" id="115810319"/>
<feature type="compositionally biased region" description="Polar residues" evidence="4">
    <location>
        <begin position="78"/>
        <end position="92"/>
    </location>
</feature>
<dbReference type="GO" id="GO:0070449">
    <property type="term" value="C:elongin complex"/>
    <property type="evidence" value="ECO:0007669"/>
    <property type="project" value="InterPro"/>
</dbReference>
<feature type="compositionally biased region" description="Low complexity" evidence="4">
    <location>
        <begin position="497"/>
        <end position="508"/>
    </location>
</feature>
<evidence type="ECO:0000256" key="3">
    <source>
        <dbReference type="PROSITE-ProRule" id="PRU00649"/>
    </source>
</evidence>
<dbReference type="InterPro" id="IPR010684">
    <property type="entry name" value="RNA_pol_II_trans_fac_SIII_A"/>
</dbReference>
<sequence length="534" mass="60523">MAAADVKKVLRLKHQLEASSEAEAVLKTLKKLKELDITLDILAETGIGKVVNSFRKHADAGELAKTLVSQWKKLVPKDNTSSGCKPSKLTCSESRDDSKGKSKEPVEIYRKSQSKSCQSLGKLQEPSKFSHSSDFKKTVQDTANSQVTQEKVQRLSMQGKETIEKPSEADPVPCLSKDKESKKTKEKLAEIDEHKKSEGPEKPSMSFEAYLSYDLEAPKRKKQSCDGKKAKRFKMDRKADAQVQAPGVKSNTRLIQDPPNNMVVQSSFMELLSIPLPATLPECDDLAQFSYFERKTEEKVFEEPPVFTGQRLNRKMQVYSGTKISYLPKMLTLYQQCIRALQNNIDSLYEIGGVPFEIVEPVLERCTPEQLLRIEECNPVYIGETDHLWEKHCKRDFRNGQLQEYESWREMHVRLSEERERKLRRLTKSIVSAQSGKPKGRQVKLAFIHSAAKPPRNVRIQQEIHGTAGPTIQPHPLDKARGQENRGRPCFSEPTRSTVTSASSSQAQDPRKIKRVAPMMAKSLKAFKKQLGRR</sequence>
<dbReference type="Gene3D" id="1.20.930.10">
    <property type="entry name" value="Conserved domain common to transcription factors TFIIS, elongin A, CRSP70"/>
    <property type="match status" value="1"/>
</dbReference>
<dbReference type="FunCoup" id="A0A6J2VA92">
    <property type="interactions" value="1090"/>
</dbReference>
<dbReference type="RefSeq" id="XP_030628106.1">
    <property type="nucleotide sequence ID" value="XM_030772246.1"/>
</dbReference>
<dbReference type="SUPFAM" id="SSF47676">
    <property type="entry name" value="Conserved domain common to transcription factors TFIIS, elongin A, CRSP70"/>
    <property type="match status" value="1"/>
</dbReference>
<dbReference type="InterPro" id="IPR017923">
    <property type="entry name" value="TFIIS_N"/>
</dbReference>
<evidence type="ECO:0000256" key="4">
    <source>
        <dbReference type="SAM" id="MobiDB-lite"/>
    </source>
</evidence>
<dbReference type="SMART" id="SM00509">
    <property type="entry name" value="TFS2N"/>
    <property type="match status" value="1"/>
</dbReference>
<keyword evidence="6" id="KW-1185">Reference proteome</keyword>
<feature type="compositionally biased region" description="Polar residues" evidence="4">
    <location>
        <begin position="114"/>
        <end position="130"/>
    </location>
</feature>
<protein>
    <submittedName>
        <fullName evidence="7">Elongin A, like</fullName>
    </submittedName>
</protein>
<feature type="compositionally biased region" description="Basic and acidic residues" evidence="4">
    <location>
        <begin position="93"/>
        <end position="110"/>
    </location>
</feature>
<feature type="compositionally biased region" description="Basic and acidic residues" evidence="4">
    <location>
        <begin position="176"/>
        <end position="201"/>
    </location>
</feature>
<feature type="compositionally biased region" description="Basic and acidic residues" evidence="4">
    <location>
        <begin position="476"/>
        <end position="487"/>
    </location>
</feature>
<comment type="subcellular location">
    <subcellularLocation>
        <location evidence="1 3">Nucleus</location>
    </subcellularLocation>
</comment>
<dbReference type="PANTHER" id="PTHR15141">
    <property type="entry name" value="TRANSCRIPTION ELONGATION FACTOR B POLYPEPTIDE 3"/>
    <property type="match status" value="1"/>
</dbReference>
<dbReference type="Proteomes" id="UP000504632">
    <property type="component" value="Chromosome 4"/>
</dbReference>
<feature type="domain" description="TFIIS N-terminal" evidence="5">
    <location>
        <begin position="1"/>
        <end position="78"/>
    </location>
</feature>
<proteinExistence type="predicted"/>
<dbReference type="InterPro" id="IPR035441">
    <property type="entry name" value="TFIIS/LEDGF_dom_sf"/>
</dbReference>
<evidence type="ECO:0000256" key="2">
    <source>
        <dbReference type="ARBA" id="ARBA00023242"/>
    </source>
</evidence>
<dbReference type="InterPro" id="IPR051870">
    <property type="entry name" value="Elongin-A_domain"/>
</dbReference>
<dbReference type="PANTHER" id="PTHR15141:SF49">
    <property type="entry name" value="TFIIS N-TERMINAL DOMAIN-CONTAINING PROTEIN"/>
    <property type="match status" value="1"/>
</dbReference>
<name>A0A6J2VA92_CHACN</name>
<keyword evidence="2 3" id="KW-0539">Nucleus</keyword>
<evidence type="ECO:0000313" key="6">
    <source>
        <dbReference type="Proteomes" id="UP000504632"/>
    </source>
</evidence>
<dbReference type="CTD" id="768168"/>
<dbReference type="OrthoDB" id="21513at2759"/>
<evidence type="ECO:0000313" key="7">
    <source>
        <dbReference type="RefSeq" id="XP_030628106.1"/>
    </source>
</evidence>
<feature type="region of interest" description="Disordered" evidence="4">
    <location>
        <begin position="221"/>
        <end position="257"/>
    </location>
</feature>
<feature type="region of interest" description="Disordered" evidence="4">
    <location>
        <begin position="466"/>
        <end position="515"/>
    </location>
</feature>
<dbReference type="AlphaFoldDB" id="A0A6J2VA92"/>
<accession>A0A6J2VA92</accession>
<dbReference type="Pfam" id="PF08711">
    <property type="entry name" value="Med26"/>
    <property type="match status" value="1"/>
</dbReference>
<dbReference type="PROSITE" id="PS51319">
    <property type="entry name" value="TFIIS_N"/>
    <property type="match status" value="1"/>
</dbReference>
<dbReference type="Pfam" id="PF06881">
    <property type="entry name" value="Elongin_A"/>
    <property type="match status" value="1"/>
</dbReference>
<reference evidence="7" key="1">
    <citation type="submission" date="2025-08" db="UniProtKB">
        <authorList>
            <consortium name="RefSeq"/>
        </authorList>
    </citation>
    <scope>IDENTIFICATION</scope>
</reference>
<feature type="region of interest" description="Disordered" evidence="4">
    <location>
        <begin position="77"/>
        <end position="203"/>
    </location>
</feature>
<dbReference type="InterPro" id="IPR003617">
    <property type="entry name" value="TFIIS/CRSP70_N_sub"/>
</dbReference>
<dbReference type="GO" id="GO:0006368">
    <property type="term" value="P:transcription elongation by RNA polymerase II"/>
    <property type="evidence" value="ECO:0007669"/>
    <property type="project" value="InterPro"/>
</dbReference>
<evidence type="ECO:0000256" key="1">
    <source>
        <dbReference type="ARBA" id="ARBA00004123"/>
    </source>
</evidence>